<keyword evidence="2" id="KW-1185">Reference proteome</keyword>
<organism evidence="1 2">
    <name type="scientific">Artomyces pyxidatus</name>
    <dbReference type="NCBI Taxonomy" id="48021"/>
    <lineage>
        <taxon>Eukaryota</taxon>
        <taxon>Fungi</taxon>
        <taxon>Dikarya</taxon>
        <taxon>Basidiomycota</taxon>
        <taxon>Agaricomycotina</taxon>
        <taxon>Agaricomycetes</taxon>
        <taxon>Russulales</taxon>
        <taxon>Auriscalpiaceae</taxon>
        <taxon>Artomyces</taxon>
    </lineage>
</organism>
<proteinExistence type="predicted"/>
<dbReference type="EMBL" id="MU277219">
    <property type="protein sequence ID" value="KAI0060354.1"/>
    <property type="molecule type" value="Genomic_DNA"/>
</dbReference>
<gene>
    <name evidence="1" type="ORF">BV25DRAFT_1917716</name>
</gene>
<comment type="caution">
    <text evidence="1">The sequence shown here is derived from an EMBL/GenBank/DDBJ whole genome shotgun (WGS) entry which is preliminary data.</text>
</comment>
<dbReference type="Proteomes" id="UP000814140">
    <property type="component" value="Unassembled WGS sequence"/>
</dbReference>
<evidence type="ECO:0000313" key="2">
    <source>
        <dbReference type="Proteomes" id="UP000814140"/>
    </source>
</evidence>
<reference evidence="1" key="1">
    <citation type="submission" date="2021-03" db="EMBL/GenBank/DDBJ databases">
        <authorList>
            <consortium name="DOE Joint Genome Institute"/>
            <person name="Ahrendt S."/>
            <person name="Looney B.P."/>
            <person name="Miyauchi S."/>
            <person name="Morin E."/>
            <person name="Drula E."/>
            <person name="Courty P.E."/>
            <person name="Chicoki N."/>
            <person name="Fauchery L."/>
            <person name="Kohler A."/>
            <person name="Kuo A."/>
            <person name="Labutti K."/>
            <person name="Pangilinan J."/>
            <person name="Lipzen A."/>
            <person name="Riley R."/>
            <person name="Andreopoulos W."/>
            <person name="He G."/>
            <person name="Johnson J."/>
            <person name="Barry K.W."/>
            <person name="Grigoriev I.V."/>
            <person name="Nagy L."/>
            <person name="Hibbett D."/>
            <person name="Henrissat B."/>
            <person name="Matheny P.B."/>
            <person name="Labbe J."/>
            <person name="Martin F."/>
        </authorList>
    </citation>
    <scope>NUCLEOTIDE SEQUENCE</scope>
    <source>
        <strain evidence="1">HHB10654</strain>
    </source>
</reference>
<reference evidence="1" key="2">
    <citation type="journal article" date="2022" name="New Phytol.">
        <title>Evolutionary transition to the ectomycorrhizal habit in the genomes of a hyperdiverse lineage of mushroom-forming fungi.</title>
        <authorList>
            <person name="Looney B."/>
            <person name="Miyauchi S."/>
            <person name="Morin E."/>
            <person name="Drula E."/>
            <person name="Courty P.E."/>
            <person name="Kohler A."/>
            <person name="Kuo A."/>
            <person name="LaButti K."/>
            <person name="Pangilinan J."/>
            <person name="Lipzen A."/>
            <person name="Riley R."/>
            <person name="Andreopoulos W."/>
            <person name="He G."/>
            <person name="Johnson J."/>
            <person name="Nolan M."/>
            <person name="Tritt A."/>
            <person name="Barry K.W."/>
            <person name="Grigoriev I.V."/>
            <person name="Nagy L.G."/>
            <person name="Hibbett D."/>
            <person name="Henrissat B."/>
            <person name="Matheny P.B."/>
            <person name="Labbe J."/>
            <person name="Martin F.M."/>
        </authorList>
    </citation>
    <scope>NUCLEOTIDE SEQUENCE</scope>
    <source>
        <strain evidence="1">HHB10654</strain>
    </source>
</reference>
<accession>A0ACB8SUS0</accession>
<name>A0ACB8SUS0_9AGAM</name>
<evidence type="ECO:0000313" key="1">
    <source>
        <dbReference type="EMBL" id="KAI0060354.1"/>
    </source>
</evidence>
<sequence length="356" mass="39883">MPSPPVITQDIIIADFTGSLRTKYVGVASFTLMVWDHILTFNDEVEYIWFGNKGPLVYLFFINRYLIPLSFIVNIYAYFYDGWTYDTDPMIVDRAAIAIVGAMMFLRVQALYHRSLLIQGFVLSILVAFVAINGWLLASAEPVYHAAYPLVDSCTMIFNPHVGPIAASSAWLPLLYDTVVVALTLYRTVRAVWSKTAGQIFRVLLREGLLYYSVIFSVTLVLTIMIVAAPPGIKNITAQLELCLTVTMMSRITLHLKHFAHKDVLSASTNVGSPQRHVSWHSLVRPARARTNRQGHVQRIQRPVEDSFFAMAPMGGEIDVETQGRMGSEDSEVCDPGSTQVQSFRAEDRKSEPAEV</sequence>
<protein>
    <submittedName>
        <fullName evidence="1">Uncharacterized protein</fullName>
    </submittedName>
</protein>